<dbReference type="PANTHER" id="PTHR13369:SF3">
    <property type="entry name" value="METHYLTRANSFERASE DOMAIN-CONTAINING PROTEIN"/>
    <property type="match status" value="1"/>
</dbReference>
<evidence type="ECO:0000313" key="3">
    <source>
        <dbReference type="Proteomes" id="UP000005396"/>
    </source>
</evidence>
<feature type="domain" description="Methyltransferase" evidence="1">
    <location>
        <begin position="172"/>
        <end position="308"/>
    </location>
</feature>
<proteinExistence type="predicted"/>
<dbReference type="PaxDb" id="411902-CLOBOL_02932"/>
<dbReference type="GO" id="GO:0005737">
    <property type="term" value="C:cytoplasm"/>
    <property type="evidence" value="ECO:0007669"/>
    <property type="project" value="TreeGrafter"/>
</dbReference>
<dbReference type="SUPFAM" id="SSF53335">
    <property type="entry name" value="S-adenosyl-L-methionine-dependent methyltransferases"/>
    <property type="match status" value="1"/>
</dbReference>
<dbReference type="eggNOG" id="COG2263">
    <property type="taxonomic scope" value="Bacteria"/>
</dbReference>
<evidence type="ECO:0000259" key="1">
    <source>
        <dbReference type="Pfam" id="PF13679"/>
    </source>
</evidence>
<dbReference type="RefSeq" id="WP_007036821.1">
    <property type="nucleotide sequence ID" value="NZ_DS480684.1"/>
</dbReference>
<dbReference type="Gene3D" id="3.40.50.150">
    <property type="entry name" value="Vaccinia Virus protein VP39"/>
    <property type="match status" value="1"/>
</dbReference>
<evidence type="ECO:0000313" key="2">
    <source>
        <dbReference type="EMBL" id="EDP16788.1"/>
    </source>
</evidence>
<dbReference type="EMBL" id="ABCC02000027">
    <property type="protein sequence ID" value="EDP16788.1"/>
    <property type="molecule type" value="Genomic_DNA"/>
</dbReference>
<dbReference type="InterPro" id="IPR025714">
    <property type="entry name" value="Methyltranfer_dom"/>
</dbReference>
<dbReference type="Proteomes" id="UP000005396">
    <property type="component" value="Unassembled WGS sequence"/>
</dbReference>
<organism evidence="2 3">
    <name type="scientific">Enterocloster bolteae (strain ATCC BAA-613 / DSM 15670 / CCUG 46953 / JCM 12243 / WAL 16351)</name>
    <name type="common">Clostridium bolteae</name>
    <dbReference type="NCBI Taxonomy" id="411902"/>
    <lineage>
        <taxon>Bacteria</taxon>
        <taxon>Bacillati</taxon>
        <taxon>Bacillota</taxon>
        <taxon>Clostridia</taxon>
        <taxon>Lachnospirales</taxon>
        <taxon>Lachnospiraceae</taxon>
        <taxon>Enterocloster</taxon>
    </lineage>
</organism>
<dbReference type="AlphaFoldDB" id="A8RR66"/>
<name>A8RR66_ENTBW</name>
<reference evidence="2 3" key="2">
    <citation type="submission" date="2007-09" db="EMBL/GenBank/DDBJ databases">
        <title>Draft genome sequence of Clostridium bolteae (ATCC BAA-613).</title>
        <authorList>
            <person name="Sudarsanam P."/>
            <person name="Ley R."/>
            <person name="Guruge J."/>
            <person name="Turnbaugh P.J."/>
            <person name="Mahowald M."/>
            <person name="Liep D."/>
            <person name="Gordon J."/>
        </authorList>
    </citation>
    <scope>NUCLEOTIDE SEQUENCE [LARGE SCALE GENOMIC DNA]</scope>
    <source>
        <strain evidence="3">ATCC BAA-613 / DSM 15670 / CCUG 46953 / JCM 12243 / WAL 16351</strain>
    </source>
</reference>
<dbReference type="PANTHER" id="PTHR13369">
    <property type="match status" value="1"/>
</dbReference>
<dbReference type="CDD" id="cd02440">
    <property type="entry name" value="AdoMet_MTases"/>
    <property type="match status" value="1"/>
</dbReference>
<dbReference type="Pfam" id="PF13679">
    <property type="entry name" value="Methyltransf_32"/>
    <property type="match status" value="1"/>
</dbReference>
<comment type="caution">
    <text evidence="2">The sequence shown here is derived from an EMBL/GenBank/DDBJ whole genome shotgun (WGS) entry which is preliminary data.</text>
</comment>
<dbReference type="InterPro" id="IPR029063">
    <property type="entry name" value="SAM-dependent_MTases_sf"/>
</dbReference>
<dbReference type="HOGENOM" id="CLU_031012_1_0_9"/>
<protein>
    <recommendedName>
        <fullName evidence="1">Methyltransferase domain-containing protein</fullName>
    </recommendedName>
</protein>
<gene>
    <name evidence="2" type="ORF">CLOBOL_02932</name>
</gene>
<sequence length="413" mass="47020">MNQEECKEIKQALDLFLNESLERILMSNPTDSGKISRSRIRPLLMKGRLVFQAEEQAGKQAFHRNLDRDEAADYVTGLLDGSFRQAEIASGLGNALILVSRKGKVTVKVKQSPRPARILPAGNPASREPERAALLSHNRKKHYILEEGIPVPFLVDLGVMTKEGRVVNSRYDKYRQINRFLEFIEDILPNLDQDRESTIIDFGCGKSYLTFAMYYYLKELKGYPVRIVGLDLKEDVIEHCSRLGRQYGYEGLSFCHGDIASFEGVEKVDMVVTLHACDLATDYALEKAVNWGARVILSVPCCQHELNGQMENSLLRPVLQYGLIKERMAALYTDAIRAQVLEYRGYRTQILEFIDMEHTPKNILIRAVRQGKKRDNGLQIRELADFLHVKPAVVELLAPELWESGGKTKDSWY</sequence>
<reference evidence="2 3" key="1">
    <citation type="submission" date="2007-08" db="EMBL/GenBank/DDBJ databases">
        <authorList>
            <person name="Fulton L."/>
            <person name="Clifton S."/>
            <person name="Fulton B."/>
            <person name="Xu J."/>
            <person name="Minx P."/>
            <person name="Pepin K.H."/>
            <person name="Johnson M."/>
            <person name="Thiruvilangam P."/>
            <person name="Bhonagiri V."/>
            <person name="Nash W.E."/>
            <person name="Mardis E.R."/>
            <person name="Wilson R.K."/>
        </authorList>
    </citation>
    <scope>NUCLEOTIDE SEQUENCE [LARGE SCALE GENOMIC DNA]</scope>
    <source>
        <strain evidence="3">ATCC BAA-613 / DSM 15670 / CCUG 46953 / JCM 12243 / WAL 16351</strain>
    </source>
</reference>
<accession>A8RR66</accession>